<accession>A0ACB6S9H7</accession>
<proteinExistence type="predicted"/>
<evidence type="ECO:0000313" key="2">
    <source>
        <dbReference type="Proteomes" id="UP000799754"/>
    </source>
</evidence>
<dbReference type="Proteomes" id="UP000799754">
    <property type="component" value="Unassembled WGS sequence"/>
</dbReference>
<evidence type="ECO:0000313" key="1">
    <source>
        <dbReference type="EMBL" id="KAF2630235.1"/>
    </source>
</evidence>
<gene>
    <name evidence="1" type="ORF">BU25DRAFT_408210</name>
</gene>
<comment type="caution">
    <text evidence="1">The sequence shown here is derived from an EMBL/GenBank/DDBJ whole genome shotgun (WGS) entry which is preliminary data.</text>
</comment>
<sequence>MALKGLFIAVYASNGIIRTLFLPIWYILLLSPFILAVAYYYGLGQTLQGFVGDDFSWFDILPQFAISAVFLLLPTRLLSGSGGTSKSKDGGKSRVQSLPYWIPGIRHLGSIVSGEEDWLKGVRDSSTHSIISYQAAGAKHVVILTVTLLEELHRKCTSLGEHTTSRWAILRNAFGMPKGFENEYFELLPKVSEFVDAEIFRSKSMETLVAASCKILTDTLPDLITFNSSIVDQMQWERTANIELTDGTSEAECDFFVLINDFCCNTILGPIAGAQFPESYQLLASDLADINRHYYALALGLPRLSPIQGLPTAALAKRRLLQNFTRLFKELTEPKVRRVPDDDESMSEEETDADTSTPLATLNELFMKHDIPISARAAIALHLIHSIVAEVVPLAFWTLLQVYFSSTWPLAQSDQATPFAKIKEETKSWAQAIQPPSIHPLFPAPPEISYTSPAQFQSPTPFPYLHSCINEARRLYNSSATLYTIGKPTVLDEKSLRPGVQEQWELEAGSHIDLGLSRSLINNSSANFASPETFKPDRFVKSAPGPSIVSTADTSEQYKTALLVSIIAGIVQLWEISPAPKKTFIEKMIEVRDEVHAGAAALDSDGKVNKSNSRVEKDGEEKKTGEWVLPKALDAASVKVPKSDVRVRIRRRDNLPAPKVPRKR</sequence>
<organism evidence="1 2">
    <name type="scientific">Macroventuria anomochaeta</name>
    <dbReference type="NCBI Taxonomy" id="301207"/>
    <lineage>
        <taxon>Eukaryota</taxon>
        <taxon>Fungi</taxon>
        <taxon>Dikarya</taxon>
        <taxon>Ascomycota</taxon>
        <taxon>Pezizomycotina</taxon>
        <taxon>Dothideomycetes</taxon>
        <taxon>Pleosporomycetidae</taxon>
        <taxon>Pleosporales</taxon>
        <taxon>Pleosporineae</taxon>
        <taxon>Didymellaceae</taxon>
        <taxon>Macroventuria</taxon>
    </lineage>
</organism>
<reference evidence="1" key="1">
    <citation type="journal article" date="2020" name="Stud. Mycol.">
        <title>101 Dothideomycetes genomes: a test case for predicting lifestyles and emergence of pathogens.</title>
        <authorList>
            <person name="Haridas S."/>
            <person name="Albert R."/>
            <person name="Binder M."/>
            <person name="Bloem J."/>
            <person name="Labutti K."/>
            <person name="Salamov A."/>
            <person name="Andreopoulos B."/>
            <person name="Baker S."/>
            <person name="Barry K."/>
            <person name="Bills G."/>
            <person name="Bluhm B."/>
            <person name="Cannon C."/>
            <person name="Castanera R."/>
            <person name="Culley D."/>
            <person name="Daum C."/>
            <person name="Ezra D."/>
            <person name="Gonzalez J."/>
            <person name="Henrissat B."/>
            <person name="Kuo A."/>
            <person name="Liang C."/>
            <person name="Lipzen A."/>
            <person name="Lutzoni F."/>
            <person name="Magnuson J."/>
            <person name="Mondo S."/>
            <person name="Nolan M."/>
            <person name="Ohm R."/>
            <person name="Pangilinan J."/>
            <person name="Park H.-J."/>
            <person name="Ramirez L."/>
            <person name="Alfaro M."/>
            <person name="Sun H."/>
            <person name="Tritt A."/>
            <person name="Yoshinaga Y."/>
            <person name="Zwiers L.-H."/>
            <person name="Turgeon B."/>
            <person name="Goodwin S."/>
            <person name="Spatafora J."/>
            <person name="Crous P."/>
            <person name="Grigoriev I."/>
        </authorList>
    </citation>
    <scope>NUCLEOTIDE SEQUENCE</scope>
    <source>
        <strain evidence="1">CBS 525.71</strain>
    </source>
</reference>
<keyword evidence="2" id="KW-1185">Reference proteome</keyword>
<dbReference type="EMBL" id="MU006707">
    <property type="protein sequence ID" value="KAF2630235.1"/>
    <property type="molecule type" value="Genomic_DNA"/>
</dbReference>
<protein>
    <submittedName>
        <fullName evidence="1">Uncharacterized protein</fullName>
    </submittedName>
</protein>
<name>A0ACB6S9H7_9PLEO</name>